<feature type="region of interest" description="Disordered" evidence="1">
    <location>
        <begin position="1"/>
        <end position="25"/>
    </location>
</feature>
<reference evidence="2 3" key="1">
    <citation type="submission" date="2018-10" db="EMBL/GenBank/DDBJ databases">
        <title>A high-quality apple genome assembly.</title>
        <authorList>
            <person name="Hu J."/>
        </authorList>
    </citation>
    <scope>NUCLEOTIDE SEQUENCE [LARGE SCALE GENOMIC DNA]</scope>
    <source>
        <strain evidence="3">cv. HFTH1</strain>
        <tissue evidence="2">Young leaf</tissue>
    </source>
</reference>
<sequence>MKIQRSEISNHAQSRERETERQRERERERESGFLCHSFAIHFSLGILKIQSFDICLTLIKSLDFSSRFVTEVGSKENNPALVRPSNFQGKRRSRTPACKFNETKEVSVSSFAGNPKAVQEEEDENVEDEDPIMLATGKLSKNVKLMKLWTDWTSSIVDISAFGPPICRKVYLGISKTDVVDGNVDLLLDAGSGFTFLYVHIS</sequence>
<feature type="compositionally biased region" description="Basic and acidic residues" evidence="1">
    <location>
        <begin position="13"/>
        <end position="25"/>
    </location>
</feature>
<protein>
    <submittedName>
        <fullName evidence="2">Uncharacterized protein</fullName>
    </submittedName>
</protein>
<dbReference type="AlphaFoldDB" id="A0A498IEG5"/>
<evidence type="ECO:0000256" key="1">
    <source>
        <dbReference type="SAM" id="MobiDB-lite"/>
    </source>
</evidence>
<gene>
    <name evidence="2" type="ORF">DVH24_036319</name>
</gene>
<evidence type="ECO:0000313" key="3">
    <source>
        <dbReference type="Proteomes" id="UP000290289"/>
    </source>
</evidence>
<organism evidence="2 3">
    <name type="scientific">Malus domestica</name>
    <name type="common">Apple</name>
    <name type="synonym">Pyrus malus</name>
    <dbReference type="NCBI Taxonomy" id="3750"/>
    <lineage>
        <taxon>Eukaryota</taxon>
        <taxon>Viridiplantae</taxon>
        <taxon>Streptophyta</taxon>
        <taxon>Embryophyta</taxon>
        <taxon>Tracheophyta</taxon>
        <taxon>Spermatophyta</taxon>
        <taxon>Magnoliopsida</taxon>
        <taxon>eudicotyledons</taxon>
        <taxon>Gunneridae</taxon>
        <taxon>Pentapetalae</taxon>
        <taxon>rosids</taxon>
        <taxon>fabids</taxon>
        <taxon>Rosales</taxon>
        <taxon>Rosaceae</taxon>
        <taxon>Amygdaloideae</taxon>
        <taxon>Maleae</taxon>
        <taxon>Malus</taxon>
    </lineage>
</organism>
<proteinExistence type="predicted"/>
<evidence type="ECO:0000313" key="2">
    <source>
        <dbReference type="EMBL" id="RXH81978.1"/>
    </source>
</evidence>
<dbReference type="EMBL" id="RDQH01000338">
    <property type="protein sequence ID" value="RXH81978.1"/>
    <property type="molecule type" value="Genomic_DNA"/>
</dbReference>
<name>A0A498IEG5_MALDO</name>
<comment type="caution">
    <text evidence="2">The sequence shown here is derived from an EMBL/GenBank/DDBJ whole genome shotgun (WGS) entry which is preliminary data.</text>
</comment>
<dbReference type="Proteomes" id="UP000290289">
    <property type="component" value="Chromosome 12"/>
</dbReference>
<feature type="compositionally biased region" description="Polar residues" evidence="1">
    <location>
        <begin position="1"/>
        <end position="12"/>
    </location>
</feature>
<accession>A0A498IEG5</accession>
<keyword evidence="3" id="KW-1185">Reference proteome</keyword>